<comment type="caution">
    <text evidence="2">The sequence shown here is derived from an EMBL/GenBank/DDBJ whole genome shotgun (WGS) entry which is preliminary data.</text>
</comment>
<dbReference type="Proteomes" id="UP000037432">
    <property type="component" value="Unassembled WGS sequence"/>
</dbReference>
<keyword evidence="1" id="KW-1133">Transmembrane helix</keyword>
<accession>A0A0J8CH70</accession>
<evidence type="ECO:0008006" key="4">
    <source>
        <dbReference type="Google" id="ProtNLM"/>
    </source>
</evidence>
<evidence type="ECO:0000313" key="2">
    <source>
        <dbReference type="EMBL" id="KMS77350.1"/>
    </source>
</evidence>
<feature type="transmembrane region" description="Helical" evidence="1">
    <location>
        <begin position="12"/>
        <end position="35"/>
    </location>
</feature>
<name>A0A0J8CH70_STRVR</name>
<organism evidence="2 3">
    <name type="scientific">Streptomyces viridochromogenes</name>
    <dbReference type="NCBI Taxonomy" id="1938"/>
    <lineage>
        <taxon>Bacteria</taxon>
        <taxon>Bacillati</taxon>
        <taxon>Actinomycetota</taxon>
        <taxon>Actinomycetes</taxon>
        <taxon>Kitasatosporales</taxon>
        <taxon>Streptomycetaceae</taxon>
        <taxon>Streptomyces</taxon>
    </lineage>
</organism>
<keyword evidence="1" id="KW-0812">Transmembrane</keyword>
<evidence type="ECO:0000313" key="3">
    <source>
        <dbReference type="Proteomes" id="UP000037432"/>
    </source>
</evidence>
<dbReference type="EMBL" id="LFNT01000001">
    <property type="protein sequence ID" value="KMS77350.1"/>
    <property type="molecule type" value="Genomic_DNA"/>
</dbReference>
<protein>
    <recommendedName>
        <fullName evidence="4">DUF304 domain-containing protein</fullName>
    </recommendedName>
</protein>
<proteinExistence type="predicted"/>
<dbReference type="OrthoDB" id="9891484at2"/>
<dbReference type="AlphaFoldDB" id="A0A0J8CH70"/>
<dbReference type="PATRIC" id="fig|1938.3.peg.3363"/>
<dbReference type="RefSeq" id="WP_048579143.1">
    <property type="nucleotide sequence ID" value="NZ_LFNT01000001.1"/>
</dbReference>
<keyword evidence="1" id="KW-0472">Membrane</keyword>
<feature type="transmembrane region" description="Helical" evidence="1">
    <location>
        <begin position="47"/>
        <end position="63"/>
    </location>
</feature>
<evidence type="ECO:0000256" key="1">
    <source>
        <dbReference type="SAM" id="Phobius"/>
    </source>
</evidence>
<sequence length="161" mass="17681">MEAEQSLRCEVPYFAPVVVGTGLVWLGGLGVAGFRWLRHDPTHPGEFLILGGLLALTVCTGLLRSRYVVRVVEFTKAQVRLESRADVRTVRIADVTAVGVAHSGDTASGYVETSLRLDWRNGSRSFVCDHDPTLGQALVRLLPSHVTVEERWDQLQEPSTG</sequence>
<gene>
    <name evidence="2" type="ORF">ACM01_01640</name>
</gene>
<reference evidence="2 3" key="1">
    <citation type="submission" date="2015-06" db="EMBL/GenBank/DDBJ databases">
        <authorList>
            <person name="Ju K.-S."/>
            <person name="Doroghazi J.R."/>
            <person name="Metcalf W.W."/>
        </authorList>
    </citation>
    <scope>NUCLEOTIDE SEQUENCE [LARGE SCALE GENOMIC DNA]</scope>
    <source>
        <strain evidence="2 3">NRRL 3414</strain>
    </source>
</reference>